<dbReference type="EnsemblMetazoa" id="XM_028273609.2">
    <property type="protein sequence ID" value="XP_028129410.1"/>
    <property type="gene ID" value="LOC114325538"/>
</dbReference>
<keyword evidence="1" id="KW-0472">Membrane</keyword>
<dbReference type="AlphaFoldDB" id="A0A6P7F7J8"/>
<gene>
    <name evidence="4" type="primary">LOC114325538</name>
</gene>
<feature type="transmembrane region" description="Helical" evidence="1">
    <location>
        <begin position="159"/>
        <end position="182"/>
    </location>
</feature>
<keyword evidence="1" id="KW-1133">Transmembrane helix</keyword>
<evidence type="ECO:0000256" key="1">
    <source>
        <dbReference type="SAM" id="Phobius"/>
    </source>
</evidence>
<sequence>MNCRASCNPQAKHEERICKKFSSSYNNLDDFTRGSRNISQRNYNTQQNVLDNPIISSQRSPILAQHPISNNNIDTFDSFVKQRNPMSEHNQREFQIVDRPRHLETASNPTSNPASNPTRNTIGLSMTESTILHTLRSVRSPIVNYQESRGVPRNEQVSFINLITSLCTHAYTAVITILVMLWNLVPLLDGFVYFARFAVDKLINIFETRDSKEKIMKMAIFAGEIIVILFIIFLIIGLIFMPVYLLVARIISKIWGMIVW</sequence>
<proteinExistence type="predicted"/>
<evidence type="ECO:0000313" key="3">
    <source>
        <dbReference type="Proteomes" id="UP001652700"/>
    </source>
</evidence>
<keyword evidence="1" id="KW-0812">Transmembrane</keyword>
<dbReference type="KEGG" id="dvv:114325538"/>
<evidence type="ECO:0000313" key="2">
    <source>
        <dbReference type="EnsemblMetazoa" id="XP_028129410.1"/>
    </source>
</evidence>
<reference evidence="2" key="2">
    <citation type="submission" date="2025-05" db="UniProtKB">
        <authorList>
            <consortium name="EnsemblMetazoa"/>
        </authorList>
    </citation>
    <scope>IDENTIFICATION</scope>
</reference>
<feature type="transmembrane region" description="Helical" evidence="1">
    <location>
        <begin position="219"/>
        <end position="247"/>
    </location>
</feature>
<keyword evidence="3" id="KW-1185">Reference proteome</keyword>
<reference evidence="4" key="1">
    <citation type="submission" date="2025-04" db="UniProtKB">
        <authorList>
            <consortium name="RefSeq"/>
        </authorList>
    </citation>
    <scope>IDENTIFICATION</scope>
    <source>
        <tissue evidence="4">Whole insect</tissue>
    </source>
</reference>
<dbReference type="Proteomes" id="UP001652700">
    <property type="component" value="Unplaced"/>
</dbReference>
<dbReference type="OrthoDB" id="6779810at2759"/>
<evidence type="ECO:0000313" key="4">
    <source>
        <dbReference type="RefSeq" id="XP_028129410.1"/>
    </source>
</evidence>
<dbReference type="RefSeq" id="XP_028129410.1">
    <property type="nucleotide sequence ID" value="XM_028273609.1"/>
</dbReference>
<accession>A0A6P7F7J8</accession>
<dbReference type="InParanoid" id="A0A6P7F7J8"/>
<protein>
    <submittedName>
        <fullName evidence="4">Uncharacterized protein LOC114325538</fullName>
    </submittedName>
</protein>
<organism evidence="4">
    <name type="scientific">Diabrotica virgifera virgifera</name>
    <name type="common">western corn rootworm</name>
    <dbReference type="NCBI Taxonomy" id="50390"/>
    <lineage>
        <taxon>Eukaryota</taxon>
        <taxon>Metazoa</taxon>
        <taxon>Ecdysozoa</taxon>
        <taxon>Arthropoda</taxon>
        <taxon>Hexapoda</taxon>
        <taxon>Insecta</taxon>
        <taxon>Pterygota</taxon>
        <taxon>Neoptera</taxon>
        <taxon>Endopterygota</taxon>
        <taxon>Coleoptera</taxon>
        <taxon>Polyphaga</taxon>
        <taxon>Cucujiformia</taxon>
        <taxon>Chrysomeloidea</taxon>
        <taxon>Chrysomelidae</taxon>
        <taxon>Galerucinae</taxon>
        <taxon>Diabroticina</taxon>
        <taxon>Diabroticites</taxon>
        <taxon>Diabrotica</taxon>
    </lineage>
</organism>
<dbReference type="GeneID" id="114325538"/>
<name>A0A6P7F7J8_DIAVI</name>